<comment type="similarity">
    <text evidence="2">Belongs to the metallo-dependent hydrolases superfamily. Adenosine and AMP deaminases family.</text>
</comment>
<evidence type="ECO:0000313" key="10">
    <source>
        <dbReference type="Proteomes" id="UP000182427"/>
    </source>
</evidence>
<feature type="domain" description="Adenosine deaminase" evidence="8">
    <location>
        <begin position="629"/>
        <end position="746"/>
    </location>
</feature>
<keyword evidence="5" id="KW-0378">Hydrolase</keyword>
<sequence>MRRICPESLFGILFLAICLTLATPVYGQGAKGYAIVIGLSDYPLYPQDRQIHFGKNDAIEFAKYLKTAPGGTFDTTLLVNSEATRSGILTAIKSVGKVASNNDLVYIFFAGHGAVDDSGQAYFMPYDADSKFPEGLGIRMDELLGDVAKNISSNVVFFIDACHAGAALQPGARGDENVVPKLTEEWTRAFKFKGDNLLSMGFFAASSNEVSWEDSVAEHGLFSEYLLEGIKGAADTNPMDGRITAQELFRYIELHVQAESKRRFKSQNPLRSPIWVGDFPLALYPPNLKSRAETLSGHVKGNHPDVAANQAELAQAHTEQRLETIRRERPLLRQFIREMPKGADLETHSSGSISPELWIDWAVKDGLCVDSKTSTLLPPSATNRSGRPVCAEGTVAAESAYNDVRLYQSMVDAFSMRKWRLSGESAYDHFNNTFAKFSGASRSLGRILAEMSKRAVSQHEIYQEILVTPSIPVAMLRYLNSNSVLSDNPSIEELARVHKLLKENGLVEGMAEAIEKVNEAESERDTILRCKSSTPDPACSVKQRYQYQVLRSSITSQVYPQMVMAFEVASVDPRFIGIGVAQPEGTYHSIHDFQPQMRMFGYLHTMYPLVRIGISAGQLSDAYSDLSDSSHIRDAIEIGKASRISHGTSLQYEQNPEELLRFLKERKVPIVIMLTSDDLLLDVKGEDHPFRWYLERGVLLALSTSDEGVLGTNLTQEFARAVESYGLSYGELKTLARNSLTVSFLAGESLWATPYQAITVKDCEGDIPGAPNPSISCAQFLSKSDKAKLQWQLESQLLKFEASF</sequence>
<dbReference type="EC" id="3.5.4.4" evidence="3"/>
<keyword evidence="4" id="KW-0479">Metal-binding</keyword>
<name>A0A1G7GBT9_9BACT</name>
<dbReference type="GO" id="GO:0006508">
    <property type="term" value="P:proteolysis"/>
    <property type="evidence" value="ECO:0007669"/>
    <property type="project" value="InterPro"/>
</dbReference>
<organism evidence="9 10">
    <name type="scientific">Terriglobus roseus</name>
    <dbReference type="NCBI Taxonomy" id="392734"/>
    <lineage>
        <taxon>Bacteria</taxon>
        <taxon>Pseudomonadati</taxon>
        <taxon>Acidobacteriota</taxon>
        <taxon>Terriglobia</taxon>
        <taxon>Terriglobales</taxon>
        <taxon>Acidobacteriaceae</taxon>
        <taxon>Terriglobus</taxon>
    </lineage>
</organism>
<comment type="cofactor">
    <cofactor evidence="1">
        <name>Zn(2+)</name>
        <dbReference type="ChEBI" id="CHEBI:29105"/>
    </cofactor>
</comment>
<dbReference type="GO" id="GO:0004000">
    <property type="term" value="F:adenosine deaminase activity"/>
    <property type="evidence" value="ECO:0007669"/>
    <property type="project" value="UniProtKB-ARBA"/>
</dbReference>
<dbReference type="PANTHER" id="PTHR11409">
    <property type="entry name" value="ADENOSINE DEAMINASE"/>
    <property type="match status" value="1"/>
</dbReference>
<keyword evidence="10" id="KW-1185">Reference proteome</keyword>
<dbReference type="RefSeq" id="WP_083343877.1">
    <property type="nucleotide sequence ID" value="NZ_LT629690.1"/>
</dbReference>
<dbReference type="Gene3D" id="3.40.50.1460">
    <property type="match status" value="1"/>
</dbReference>
<proteinExistence type="inferred from homology"/>
<dbReference type="GO" id="GO:0046872">
    <property type="term" value="F:metal ion binding"/>
    <property type="evidence" value="ECO:0007669"/>
    <property type="project" value="UniProtKB-KW"/>
</dbReference>
<dbReference type="GO" id="GO:0043103">
    <property type="term" value="P:hypoxanthine salvage"/>
    <property type="evidence" value="ECO:0007669"/>
    <property type="project" value="TreeGrafter"/>
</dbReference>
<dbReference type="InterPro" id="IPR011600">
    <property type="entry name" value="Pept_C14_caspase"/>
</dbReference>
<evidence type="ECO:0000256" key="2">
    <source>
        <dbReference type="ARBA" id="ARBA00006676"/>
    </source>
</evidence>
<evidence type="ECO:0000313" key="9">
    <source>
        <dbReference type="EMBL" id="SDE85563.1"/>
    </source>
</evidence>
<dbReference type="Gene3D" id="3.20.20.140">
    <property type="entry name" value="Metal-dependent hydrolases"/>
    <property type="match status" value="1"/>
</dbReference>
<dbReference type="GO" id="GO:0004197">
    <property type="term" value="F:cysteine-type endopeptidase activity"/>
    <property type="evidence" value="ECO:0007669"/>
    <property type="project" value="InterPro"/>
</dbReference>
<feature type="domain" description="Peptidase C14 caspase" evidence="7">
    <location>
        <begin position="31"/>
        <end position="269"/>
    </location>
</feature>
<dbReference type="SUPFAM" id="SSF51556">
    <property type="entry name" value="Metallo-dependent hydrolases"/>
    <property type="match status" value="1"/>
</dbReference>
<evidence type="ECO:0000259" key="7">
    <source>
        <dbReference type="Pfam" id="PF00656"/>
    </source>
</evidence>
<dbReference type="InterPro" id="IPR029030">
    <property type="entry name" value="Caspase-like_dom_sf"/>
</dbReference>
<dbReference type="AlphaFoldDB" id="A0A1G7GBT9"/>
<dbReference type="GO" id="GO:0006154">
    <property type="term" value="P:adenosine catabolic process"/>
    <property type="evidence" value="ECO:0007669"/>
    <property type="project" value="TreeGrafter"/>
</dbReference>
<evidence type="ECO:0000256" key="1">
    <source>
        <dbReference type="ARBA" id="ARBA00001947"/>
    </source>
</evidence>
<protein>
    <recommendedName>
        <fullName evidence="3">adenosine deaminase</fullName>
        <ecNumber evidence="3">3.5.4.4</ecNumber>
    </recommendedName>
</protein>
<evidence type="ECO:0000259" key="8">
    <source>
        <dbReference type="Pfam" id="PF00962"/>
    </source>
</evidence>
<evidence type="ECO:0000256" key="4">
    <source>
        <dbReference type="ARBA" id="ARBA00022723"/>
    </source>
</evidence>
<dbReference type="Proteomes" id="UP000182427">
    <property type="component" value="Chromosome I"/>
</dbReference>
<evidence type="ECO:0000256" key="5">
    <source>
        <dbReference type="ARBA" id="ARBA00022801"/>
    </source>
</evidence>
<dbReference type="GO" id="GO:0005829">
    <property type="term" value="C:cytosol"/>
    <property type="evidence" value="ECO:0007669"/>
    <property type="project" value="TreeGrafter"/>
</dbReference>
<gene>
    <name evidence="9" type="ORF">SAMN05444167_0640</name>
</gene>
<dbReference type="InterPro" id="IPR032466">
    <property type="entry name" value="Metal_Hydrolase"/>
</dbReference>
<reference evidence="9 10" key="1">
    <citation type="submission" date="2016-10" db="EMBL/GenBank/DDBJ databases">
        <authorList>
            <person name="de Groot N.N."/>
        </authorList>
    </citation>
    <scope>NUCLEOTIDE SEQUENCE [LARGE SCALE GENOMIC DNA]</scope>
    <source>
        <strain evidence="9 10">GAS232</strain>
    </source>
</reference>
<dbReference type="SUPFAM" id="SSF52129">
    <property type="entry name" value="Caspase-like"/>
    <property type="match status" value="1"/>
</dbReference>
<evidence type="ECO:0000256" key="6">
    <source>
        <dbReference type="ARBA" id="ARBA00022833"/>
    </source>
</evidence>
<dbReference type="PANTHER" id="PTHR11409:SF43">
    <property type="entry name" value="ADENOSINE DEAMINASE"/>
    <property type="match status" value="1"/>
</dbReference>
<dbReference type="GO" id="GO:0046103">
    <property type="term" value="P:inosine biosynthetic process"/>
    <property type="evidence" value="ECO:0007669"/>
    <property type="project" value="TreeGrafter"/>
</dbReference>
<accession>A0A1G7GBT9</accession>
<dbReference type="Pfam" id="PF00962">
    <property type="entry name" value="A_deaminase"/>
    <property type="match status" value="1"/>
</dbReference>
<dbReference type="InterPro" id="IPR006330">
    <property type="entry name" value="Ado/ade_deaminase"/>
</dbReference>
<keyword evidence="6" id="KW-0862">Zinc</keyword>
<dbReference type="InterPro" id="IPR001365">
    <property type="entry name" value="A_deaminase_dom"/>
</dbReference>
<dbReference type="EMBL" id="LT629690">
    <property type="protein sequence ID" value="SDE85563.1"/>
    <property type="molecule type" value="Genomic_DNA"/>
</dbReference>
<dbReference type="Pfam" id="PF00656">
    <property type="entry name" value="Peptidase_C14"/>
    <property type="match status" value="1"/>
</dbReference>
<evidence type="ECO:0000256" key="3">
    <source>
        <dbReference type="ARBA" id="ARBA00012784"/>
    </source>
</evidence>